<dbReference type="GO" id="GO:0005576">
    <property type="term" value="C:extracellular region"/>
    <property type="evidence" value="ECO:0007669"/>
    <property type="project" value="InterPro"/>
</dbReference>
<dbReference type="PANTHER" id="PTHR16193">
    <property type="entry name" value="TETRATRICOPEPTIDE REPEAT PROTEIN 27"/>
    <property type="match status" value="1"/>
</dbReference>
<dbReference type="PRINTS" id="PR00480">
    <property type="entry name" value="ASTACIN"/>
</dbReference>
<dbReference type="Pfam" id="PF00024">
    <property type="entry name" value="PAN_1"/>
    <property type="match status" value="1"/>
</dbReference>
<dbReference type="Proteomes" id="UP000186817">
    <property type="component" value="Unassembled WGS sequence"/>
</dbReference>
<evidence type="ECO:0000256" key="8">
    <source>
        <dbReference type="PROSITE-ProRule" id="PRU01211"/>
    </source>
</evidence>
<organism evidence="14 15">
    <name type="scientific">Symbiodinium microadriaticum</name>
    <name type="common">Dinoflagellate</name>
    <name type="synonym">Zooxanthella microadriatica</name>
    <dbReference type="NCBI Taxonomy" id="2951"/>
    <lineage>
        <taxon>Eukaryota</taxon>
        <taxon>Sar</taxon>
        <taxon>Alveolata</taxon>
        <taxon>Dinophyceae</taxon>
        <taxon>Suessiales</taxon>
        <taxon>Symbiodiniaceae</taxon>
        <taxon>Symbiodinium</taxon>
    </lineage>
</organism>
<sequence length="1658" mass="183568">MEERVCRVCQAAEPAEELLEPCRCSGSVRWIHRSCLNNWRRHCRASSPSGALQCELCGSLYVYEFCRLAPRRAAYMIMTEAAVCCLPIFLIFLAIAAAVDLVVGLVTSMGLLGLLACGDLVAALNGWGLLYSAVLGLRGQERHRFPGFWPTGLSKMEWLPGSRWLLYLVPVIMPNLMTWMLFAVRDWLGQDSFEELGLMLAKLGSWYLMLLVSLRVAGAWLKPPLVVVRDSEGWPMLRSLTPQVWEQLLEAQQQSHSSPFKSQRRGGPRRCPVVGRVPTSYVYSCSPGVFLISTTGSGIGIDPNLAHSAMETKLSSFLHRAEWALLSLEPGSLGPKVDPELRGPEGFDCTALQKLLEPTRGGELVTVLSDPWLEELSKVLSRQAVDAALAAGGLHRLVLDLTSASMSFLDAPSGSRPVRERALYMLGVVFLQHYMRANCTGPAKNEDDACLPFHPSASIEEGTPSAILGALEADGEPCYELLVCPGYLWLSALMFRLVPSEMPKFDGAALPFWRARCAFAWQLSLAEASERGCGQSPSLFRASVYELVSGEASPLSTKGFLEASALSAIQAATAPLLDTWKRSTERPPAVTPTVLPKAQESETEVEGSDALEALLDVFEPPARAPASAEVPGAVRATVLVELANRLCWYSRLKIWEKSSDAACKAIGFHYELTGVMGIKREFQTTEFAQLVVRAKSQAAGKGIEVEESDAKKPETLSLKTVDDMTDVLEVPKLSKSVDEEVRLEIERPLTVTEQIILLSRCQYIWASSNPNDEMVLQEINALAQRVVKTQDKAREEEANEGPLFTANWLTFSCGLWYRCRAEHHRNKTRERAAFQLQSLVDQFADERPSAAHRLRTVHSAGYPARFHLQHEMATRMMRMGMMSTAHEQFKKLRMWPEAVECLICAERNVEAEDMVKDLIEKQPSPRLWCCLGDIVKDPAHYEKAWELSNRRFARAQRALGKYYFDKKQLDKAVESFKLALDINPMFEGIWFTLGVGLMQLERMEEAMIAFSRVLSINDEDGQAWANLAAVHLHQDRVKCRVLVQNLATDSLLIRVNMPWFYSLFLAAGAVTAAATASATAATCLNAQAYGSAEQRGEPFSKNVQDAETCQSSCASSNNCRYFTYDTSTADCWLLDQVLFLQIDESAISGTVDCILQQHDEDTRSEHVMGGLKRAAEFVYDRTTDDQVRKDAKHVKWSCENGFLEEESYGSVRRVMMELSNLVSAPAGLEEAASHGAILTTDDVHWLTSHMKGEDVMSLHLGHLADYEDAETGASNSACENANIGCDEGGSFGAGTPWTNAIVKFCFDIHIAPSAREALTCAMQKVSSHLPGIVFQNVQYTGVDTCGQSPAIFMQSNGRRSGHGCWADIGMSTSLFGGNQKLNIQTPGCDNCGTATHELLHGLGMAHEQARSDRDRYVTILWNNIKPGMDNQFTKNSKADTNRPYDLMSIMHYGSRSFSKNGRDTMIVKPAAYHVYTTDPSQYQFYRIGQRMGMSTQDVSQLSDLYGCDDFSRCKPVRGGGNFLADVFSPAGMSSGSGLIIVIVVALVVLLGGCAVFFCFCGGSRQEARACMVEATRRCRQNWRMWESFMGICMKLRDIPGVIQALRRLVELGQMGRVKRSVLTLVTQAVIVDADGLYEGRTGRRLLTTRPHTFVYSMS</sequence>
<dbReference type="InterPro" id="IPR019734">
    <property type="entry name" value="TPR_rpt"/>
</dbReference>
<feature type="transmembrane region" description="Helical" evidence="10">
    <location>
        <begin position="111"/>
        <end position="134"/>
    </location>
</feature>
<proteinExistence type="predicted"/>
<dbReference type="PROSITE" id="PS50948">
    <property type="entry name" value="PAN"/>
    <property type="match status" value="1"/>
</dbReference>
<keyword evidence="3" id="KW-0863">Zinc-finger</keyword>
<keyword evidence="10" id="KW-1133">Transmembrane helix</keyword>
<dbReference type="PROSITE" id="PS51292">
    <property type="entry name" value="ZF_RING_CH"/>
    <property type="match status" value="1"/>
</dbReference>
<dbReference type="SUPFAM" id="SSF55486">
    <property type="entry name" value="Metalloproteases ('zincins'), catalytic domain"/>
    <property type="match status" value="1"/>
</dbReference>
<reference evidence="14 15" key="1">
    <citation type="submission" date="2016-02" db="EMBL/GenBank/DDBJ databases">
        <title>Genome analysis of coral dinoflagellate symbionts highlights evolutionary adaptations to a symbiotic lifestyle.</title>
        <authorList>
            <person name="Aranda M."/>
            <person name="Li Y."/>
            <person name="Liew Y.J."/>
            <person name="Baumgarten S."/>
            <person name="Simakov O."/>
            <person name="Wilson M."/>
            <person name="Piel J."/>
            <person name="Ashoor H."/>
            <person name="Bougouffa S."/>
            <person name="Bajic V.B."/>
            <person name="Ryu T."/>
            <person name="Ravasi T."/>
            <person name="Bayer T."/>
            <person name="Micklem G."/>
            <person name="Kim H."/>
            <person name="Bhak J."/>
            <person name="Lajeunesse T.C."/>
            <person name="Voolstra C.R."/>
        </authorList>
    </citation>
    <scope>NUCLEOTIDE SEQUENCE [LARGE SCALE GENOMIC DNA]</scope>
    <source>
        <strain evidence="14 15">CCMP2467</strain>
    </source>
</reference>
<dbReference type="PROSITE" id="PS51864">
    <property type="entry name" value="ASTACIN"/>
    <property type="match status" value="1"/>
</dbReference>
<evidence type="ECO:0000259" key="11">
    <source>
        <dbReference type="PROSITE" id="PS50948"/>
    </source>
</evidence>
<dbReference type="SMART" id="SM00028">
    <property type="entry name" value="TPR"/>
    <property type="match status" value="2"/>
</dbReference>
<keyword evidence="5 8" id="KW-0862">Zinc</keyword>
<feature type="domain" description="Apple" evidence="11">
    <location>
        <begin position="1083"/>
        <end position="1153"/>
    </location>
</feature>
<keyword evidence="8 9" id="KW-0482">Metalloprotease</keyword>
<dbReference type="SUPFAM" id="SSF57850">
    <property type="entry name" value="RING/U-box"/>
    <property type="match status" value="1"/>
</dbReference>
<keyword evidence="10" id="KW-0812">Transmembrane</keyword>
<dbReference type="SMART" id="SM00223">
    <property type="entry name" value="APPLE"/>
    <property type="match status" value="1"/>
</dbReference>
<keyword evidence="6" id="KW-1015">Disulfide bond</keyword>
<feature type="domain" description="Peptidase M12A" evidence="13">
    <location>
        <begin position="1290"/>
        <end position="1508"/>
    </location>
</feature>
<dbReference type="InterPro" id="IPR011016">
    <property type="entry name" value="Znf_RING-CH"/>
</dbReference>
<dbReference type="InterPro" id="IPR013083">
    <property type="entry name" value="Znf_RING/FYVE/PHD"/>
</dbReference>
<dbReference type="Gene3D" id="3.50.4.10">
    <property type="entry name" value="Hepatocyte Growth Factor"/>
    <property type="match status" value="1"/>
</dbReference>
<gene>
    <name evidence="14" type="ORF">AK812_SmicGene955</name>
</gene>
<evidence type="ECO:0000256" key="3">
    <source>
        <dbReference type="ARBA" id="ARBA00022771"/>
    </source>
</evidence>
<keyword evidence="10" id="KW-0472">Membrane</keyword>
<evidence type="ECO:0000256" key="6">
    <source>
        <dbReference type="ARBA" id="ARBA00023157"/>
    </source>
</evidence>
<dbReference type="OrthoDB" id="1936594at2759"/>
<dbReference type="InterPro" id="IPR003609">
    <property type="entry name" value="Pan_app"/>
</dbReference>
<evidence type="ECO:0000256" key="5">
    <source>
        <dbReference type="ARBA" id="ARBA00022833"/>
    </source>
</evidence>
<dbReference type="Gene3D" id="1.25.40.10">
    <property type="entry name" value="Tetratricopeptide repeat domain"/>
    <property type="match status" value="1"/>
</dbReference>
<evidence type="ECO:0000256" key="9">
    <source>
        <dbReference type="RuleBase" id="RU361183"/>
    </source>
</evidence>
<keyword evidence="4 7" id="KW-0802">TPR repeat</keyword>
<comment type="caution">
    <text evidence="14">The sequence shown here is derived from an EMBL/GenBank/DDBJ whole genome shotgun (WGS) entry which is preliminary data.</text>
</comment>
<dbReference type="InterPro" id="IPR001506">
    <property type="entry name" value="Peptidase_M12A"/>
</dbReference>
<feature type="transmembrane region" description="Helical" evidence="10">
    <location>
        <begin position="1537"/>
        <end position="1559"/>
    </location>
</feature>
<evidence type="ECO:0000256" key="2">
    <source>
        <dbReference type="ARBA" id="ARBA00022737"/>
    </source>
</evidence>
<evidence type="ECO:0000256" key="10">
    <source>
        <dbReference type="SAM" id="Phobius"/>
    </source>
</evidence>
<evidence type="ECO:0000259" key="13">
    <source>
        <dbReference type="PROSITE" id="PS51864"/>
    </source>
</evidence>
<dbReference type="InterPro" id="IPR034035">
    <property type="entry name" value="Astacin-like_dom"/>
</dbReference>
<comment type="caution">
    <text evidence="8">Lacks conserved residue(s) required for the propagation of feature annotation.</text>
</comment>
<dbReference type="SMART" id="SM00235">
    <property type="entry name" value="ZnMc"/>
    <property type="match status" value="1"/>
</dbReference>
<dbReference type="Gene3D" id="3.30.40.10">
    <property type="entry name" value="Zinc/RING finger domain, C3HC4 (zinc finger)"/>
    <property type="match status" value="1"/>
</dbReference>
<feature type="transmembrane region" description="Helical" evidence="10">
    <location>
        <begin position="164"/>
        <end position="184"/>
    </location>
</feature>
<evidence type="ECO:0000256" key="7">
    <source>
        <dbReference type="PROSITE-ProRule" id="PRU00339"/>
    </source>
</evidence>
<evidence type="ECO:0000313" key="14">
    <source>
        <dbReference type="EMBL" id="OLQ14841.1"/>
    </source>
</evidence>
<keyword evidence="8 9" id="KW-0645">Protease</keyword>
<dbReference type="CDD" id="cd16495">
    <property type="entry name" value="RING_CH-C4HC3_MARCH"/>
    <property type="match status" value="1"/>
</dbReference>
<dbReference type="PROSITE" id="PS50005">
    <property type="entry name" value="TPR"/>
    <property type="match status" value="2"/>
</dbReference>
<feature type="active site" evidence="8">
    <location>
        <position position="1397"/>
    </location>
</feature>
<dbReference type="Pfam" id="PF01400">
    <property type="entry name" value="Astacin"/>
    <property type="match status" value="1"/>
</dbReference>
<keyword evidence="1 8" id="KW-0479">Metal-binding</keyword>
<protein>
    <recommendedName>
        <fullName evidence="9">Metalloendopeptidase</fullName>
        <ecNumber evidence="9">3.4.24.-</ecNumber>
    </recommendedName>
</protein>
<accession>A0A1Q9F599</accession>
<dbReference type="EC" id="3.4.24.-" evidence="9"/>
<feature type="domain" description="RING-CH-type" evidence="12">
    <location>
        <begin position="1"/>
        <end position="64"/>
    </location>
</feature>
<dbReference type="EMBL" id="LSRX01000010">
    <property type="protein sequence ID" value="OLQ14841.1"/>
    <property type="molecule type" value="Genomic_DNA"/>
</dbReference>
<dbReference type="PANTHER" id="PTHR16193:SF0">
    <property type="entry name" value="TETRATRICOPEPTIDE REPEAT PROTEIN 27"/>
    <property type="match status" value="1"/>
</dbReference>
<dbReference type="Gene3D" id="3.40.390.10">
    <property type="entry name" value="Collagenase (Catalytic Domain)"/>
    <property type="match status" value="1"/>
</dbReference>
<dbReference type="CDD" id="cd04280">
    <property type="entry name" value="ZnMc_astacin_like"/>
    <property type="match status" value="1"/>
</dbReference>
<dbReference type="SMART" id="SM00744">
    <property type="entry name" value="RINGv"/>
    <property type="match status" value="1"/>
</dbReference>
<dbReference type="InterPro" id="IPR024079">
    <property type="entry name" value="MetalloPept_cat_dom_sf"/>
</dbReference>
<dbReference type="InterPro" id="IPR011990">
    <property type="entry name" value="TPR-like_helical_dom_sf"/>
</dbReference>
<dbReference type="InterPro" id="IPR006026">
    <property type="entry name" value="Peptidase_Metallo"/>
</dbReference>
<dbReference type="GO" id="GO:0006508">
    <property type="term" value="P:proteolysis"/>
    <property type="evidence" value="ECO:0007669"/>
    <property type="project" value="UniProtKB-KW"/>
</dbReference>
<evidence type="ECO:0000256" key="1">
    <source>
        <dbReference type="ARBA" id="ARBA00022723"/>
    </source>
</evidence>
<feature type="transmembrane region" description="Helical" evidence="10">
    <location>
        <begin position="77"/>
        <end position="99"/>
    </location>
</feature>
<dbReference type="Pfam" id="PF12906">
    <property type="entry name" value="RINGv"/>
    <property type="match status" value="1"/>
</dbReference>
<dbReference type="GO" id="GO:0004222">
    <property type="term" value="F:metalloendopeptidase activity"/>
    <property type="evidence" value="ECO:0007669"/>
    <property type="project" value="UniProtKB-UniRule"/>
</dbReference>
<dbReference type="SUPFAM" id="SSF48452">
    <property type="entry name" value="TPR-like"/>
    <property type="match status" value="1"/>
</dbReference>
<evidence type="ECO:0000313" key="15">
    <source>
        <dbReference type="Proteomes" id="UP000186817"/>
    </source>
</evidence>
<comment type="cofactor">
    <cofactor evidence="8 9">
        <name>Zn(2+)</name>
        <dbReference type="ChEBI" id="CHEBI:29105"/>
    </cofactor>
    <text evidence="8 9">Binds 1 zinc ion per subunit.</text>
</comment>
<feature type="repeat" description="TPR" evidence="7">
    <location>
        <begin position="953"/>
        <end position="986"/>
    </location>
</feature>
<keyword evidence="8 9" id="KW-0378">Hydrolase</keyword>
<name>A0A1Q9F599_SYMMI</name>
<dbReference type="InterPro" id="IPR044244">
    <property type="entry name" value="TTC27/Emw1"/>
</dbReference>
<dbReference type="Pfam" id="PF13181">
    <property type="entry name" value="TPR_8"/>
    <property type="match status" value="1"/>
</dbReference>
<keyword evidence="2" id="KW-0677">Repeat</keyword>
<feature type="binding site" evidence="8">
    <location>
        <position position="1396"/>
    </location>
    <ligand>
        <name>Zn(2+)</name>
        <dbReference type="ChEBI" id="CHEBI:29105"/>
        <note>catalytic</note>
    </ligand>
</feature>
<dbReference type="GO" id="GO:0008270">
    <property type="term" value="F:zinc ion binding"/>
    <property type="evidence" value="ECO:0007669"/>
    <property type="project" value="UniProtKB-UniRule"/>
</dbReference>
<feature type="repeat" description="TPR" evidence="7">
    <location>
        <begin position="987"/>
        <end position="1020"/>
    </location>
</feature>
<feature type="binding site" evidence="8">
    <location>
        <position position="1406"/>
    </location>
    <ligand>
        <name>Zn(2+)</name>
        <dbReference type="ChEBI" id="CHEBI:29105"/>
        <note>catalytic</note>
    </ligand>
</feature>
<keyword evidence="15" id="KW-1185">Reference proteome</keyword>
<evidence type="ECO:0000256" key="4">
    <source>
        <dbReference type="ARBA" id="ARBA00022803"/>
    </source>
</evidence>
<dbReference type="InterPro" id="IPR000177">
    <property type="entry name" value="Apple"/>
</dbReference>
<feature type="binding site" evidence="8">
    <location>
        <position position="1400"/>
    </location>
    <ligand>
        <name>Zn(2+)</name>
        <dbReference type="ChEBI" id="CHEBI:29105"/>
        <note>catalytic</note>
    </ligand>
</feature>
<evidence type="ECO:0000259" key="12">
    <source>
        <dbReference type="PROSITE" id="PS51292"/>
    </source>
</evidence>